<reference evidence="1" key="1">
    <citation type="submission" date="2018-05" db="EMBL/GenBank/DDBJ databases">
        <authorList>
            <person name="Lanie J.A."/>
            <person name="Ng W.-L."/>
            <person name="Kazmierczak K.M."/>
            <person name="Andrzejewski T.M."/>
            <person name="Davidsen T.M."/>
            <person name="Wayne K.J."/>
            <person name="Tettelin H."/>
            <person name="Glass J.I."/>
            <person name="Rusch D."/>
            <person name="Podicherti R."/>
            <person name="Tsui H.-C.T."/>
            <person name="Winkler M.E."/>
        </authorList>
    </citation>
    <scope>NUCLEOTIDE SEQUENCE</scope>
</reference>
<name>A0A382K8W4_9ZZZZ</name>
<gene>
    <name evidence="1" type="ORF">METZ01_LOCUS272949</name>
</gene>
<dbReference type="EMBL" id="UINC01078734">
    <property type="protein sequence ID" value="SVC20095.1"/>
    <property type="molecule type" value="Genomic_DNA"/>
</dbReference>
<feature type="non-terminal residue" evidence="1">
    <location>
        <position position="182"/>
    </location>
</feature>
<sequence>MAIMIECRGIIPGGKGRKEKHCSERNPYGSKTCRSCGRSLKRGGGFYWIEWRDHGRRKRERIGPSKEAAELRLGEIRRAQVEERHIDRDKGARMSLGELVSWYLALPEVEAKRSWKRDVQLLGAVTRHLGENILIKDLNKGMMDGYATERLKEDSPARKGERIRPATVNKERMAINAALNRG</sequence>
<proteinExistence type="predicted"/>
<dbReference type="AlphaFoldDB" id="A0A382K8W4"/>
<accession>A0A382K8W4</accession>
<protein>
    <recommendedName>
        <fullName evidence="2">Core-binding (CB) domain-containing protein</fullName>
    </recommendedName>
</protein>
<organism evidence="1">
    <name type="scientific">marine metagenome</name>
    <dbReference type="NCBI Taxonomy" id="408172"/>
    <lineage>
        <taxon>unclassified sequences</taxon>
        <taxon>metagenomes</taxon>
        <taxon>ecological metagenomes</taxon>
    </lineage>
</organism>
<evidence type="ECO:0008006" key="2">
    <source>
        <dbReference type="Google" id="ProtNLM"/>
    </source>
</evidence>
<evidence type="ECO:0000313" key="1">
    <source>
        <dbReference type="EMBL" id="SVC20095.1"/>
    </source>
</evidence>